<dbReference type="InterPro" id="IPR003882">
    <property type="entry name" value="Pistil_extensin"/>
</dbReference>
<dbReference type="PANTHER" id="PTHR33470:SF22">
    <property type="entry name" value="POLLEN OLE E 1 ALLERGEN AND EXTENSIN FAMILY PROTEIN"/>
    <property type="match status" value="1"/>
</dbReference>
<evidence type="ECO:0000256" key="2">
    <source>
        <dbReference type="SAM" id="MobiDB-lite"/>
    </source>
</evidence>
<evidence type="ECO:0000256" key="1">
    <source>
        <dbReference type="ARBA" id="ARBA00022729"/>
    </source>
</evidence>
<feature type="signal peptide" evidence="3">
    <location>
        <begin position="1"/>
        <end position="28"/>
    </location>
</feature>
<reference evidence="4" key="1">
    <citation type="journal article" date="2021" name="Nat. Commun.">
        <title>Genomic analyses provide insights into spinach domestication and the genetic basis of agronomic traits.</title>
        <authorList>
            <person name="Cai X."/>
            <person name="Sun X."/>
            <person name="Xu C."/>
            <person name="Sun H."/>
            <person name="Wang X."/>
            <person name="Ge C."/>
            <person name="Zhang Z."/>
            <person name="Wang Q."/>
            <person name="Fei Z."/>
            <person name="Jiao C."/>
            <person name="Wang Q."/>
        </authorList>
    </citation>
    <scope>NUCLEOTIDE SEQUENCE [LARGE SCALE GENOMIC DNA]</scope>
    <source>
        <strain evidence="4">cv. Varoflay</strain>
    </source>
</reference>
<dbReference type="PANTHER" id="PTHR33470">
    <property type="entry name" value="OS01G0164075 PROTEIN"/>
    <property type="match status" value="1"/>
</dbReference>
<dbReference type="Pfam" id="PF01190">
    <property type="entry name" value="Pollen_Ole_e_1"/>
    <property type="match status" value="1"/>
</dbReference>
<feature type="compositionally biased region" description="Low complexity" evidence="2">
    <location>
        <begin position="117"/>
        <end position="126"/>
    </location>
</feature>
<name>A0A9R0KD90_SPIOL</name>
<accession>A0A9R0KD90</accession>
<keyword evidence="1 3" id="KW-0732">Signal</keyword>
<dbReference type="GO" id="GO:0071944">
    <property type="term" value="C:cell periphery"/>
    <property type="evidence" value="ECO:0000318"/>
    <property type="project" value="GO_Central"/>
</dbReference>
<feature type="compositionally biased region" description="Pro residues" evidence="2">
    <location>
        <begin position="150"/>
        <end position="174"/>
    </location>
</feature>
<dbReference type="RefSeq" id="XP_021866280.2">
    <property type="nucleotide sequence ID" value="XM_022010588.2"/>
</dbReference>
<gene>
    <name evidence="5" type="primary">LOC110804993</name>
</gene>
<evidence type="ECO:0000256" key="3">
    <source>
        <dbReference type="SAM" id="SignalP"/>
    </source>
</evidence>
<feature type="compositionally biased region" description="Low complexity" evidence="2">
    <location>
        <begin position="140"/>
        <end position="149"/>
    </location>
</feature>
<dbReference type="KEGG" id="soe:110804993"/>
<dbReference type="Proteomes" id="UP000813463">
    <property type="component" value="Chromosome 6"/>
</dbReference>
<keyword evidence="4" id="KW-1185">Reference proteome</keyword>
<protein>
    <submittedName>
        <fullName evidence="5">Non-classical arabinogalactan protein 30</fullName>
    </submittedName>
</protein>
<sequence length="317" mass="34001">MGTISLPHAFSLSFLVLTLASCFTTTTSDDLHAVSHSVPYSASSPAPAPGPSHHHHHHHIHHHNHSLSPSPAPAPSYHHNHSLSPSPAPAPSHHHNHSLSPSPAPSHHHHSHHHNHSISPSPAYHPSKPPTSLPKPPAHSPVKSPSHSPVKPPSHSPAKPPSYSPVKPPTKAPAPYSLPPRKLVAVQGVVYCKNCSYSGVDTLLGASPLSGATVELRCTNTKYLIKKASTTDKNGYFFLEAPKYITTYGSHKCKVFLINRPNSKNSGPCSHATNLNGGVSGAFLFLDKKMAPPTKPQPFTVFKVGPFAYEPSKCYKH</sequence>
<reference evidence="5" key="2">
    <citation type="submission" date="2025-08" db="UniProtKB">
        <authorList>
            <consortium name="RefSeq"/>
        </authorList>
    </citation>
    <scope>IDENTIFICATION</scope>
    <source>
        <tissue evidence="5">Leaf</tissue>
    </source>
</reference>
<feature type="compositionally biased region" description="Basic residues" evidence="2">
    <location>
        <begin position="52"/>
        <end position="65"/>
    </location>
</feature>
<feature type="compositionally biased region" description="Basic residues" evidence="2">
    <location>
        <begin position="106"/>
        <end position="116"/>
    </location>
</feature>
<evidence type="ECO:0000313" key="4">
    <source>
        <dbReference type="Proteomes" id="UP000813463"/>
    </source>
</evidence>
<feature type="compositionally biased region" description="Pro residues" evidence="2">
    <location>
        <begin position="127"/>
        <end position="139"/>
    </location>
</feature>
<evidence type="ECO:0000313" key="5">
    <source>
        <dbReference type="RefSeq" id="XP_021866280.2"/>
    </source>
</evidence>
<feature type="chain" id="PRO_5045153005" evidence="3">
    <location>
        <begin position="29"/>
        <end position="317"/>
    </location>
</feature>
<feature type="region of interest" description="Disordered" evidence="2">
    <location>
        <begin position="38"/>
        <end position="174"/>
    </location>
</feature>
<organism evidence="4 5">
    <name type="scientific">Spinacia oleracea</name>
    <name type="common">Spinach</name>
    <dbReference type="NCBI Taxonomy" id="3562"/>
    <lineage>
        <taxon>Eukaryota</taxon>
        <taxon>Viridiplantae</taxon>
        <taxon>Streptophyta</taxon>
        <taxon>Embryophyta</taxon>
        <taxon>Tracheophyta</taxon>
        <taxon>Spermatophyta</taxon>
        <taxon>Magnoliopsida</taxon>
        <taxon>eudicotyledons</taxon>
        <taxon>Gunneridae</taxon>
        <taxon>Pentapetalae</taxon>
        <taxon>Caryophyllales</taxon>
        <taxon>Chenopodiaceae</taxon>
        <taxon>Chenopodioideae</taxon>
        <taxon>Anserineae</taxon>
        <taxon>Spinacia</taxon>
    </lineage>
</organism>
<proteinExistence type="predicted"/>
<dbReference type="GeneID" id="110804993"/>
<dbReference type="PRINTS" id="PR01218">
    <property type="entry name" value="PSTLEXTENSIN"/>
</dbReference>